<keyword evidence="4" id="KW-0433">Leucine-rich repeat</keyword>
<dbReference type="InterPro" id="IPR003591">
    <property type="entry name" value="Leu-rich_rpt_typical-subtyp"/>
</dbReference>
<evidence type="ECO:0000256" key="6">
    <source>
        <dbReference type="ARBA" id="ARBA00022737"/>
    </source>
</evidence>
<evidence type="ECO:0000313" key="12">
    <source>
        <dbReference type="EMBL" id="PHT61051.1"/>
    </source>
</evidence>
<dbReference type="GO" id="GO:0005886">
    <property type="term" value="C:plasma membrane"/>
    <property type="evidence" value="ECO:0007669"/>
    <property type="project" value="UniProtKB-SubCell"/>
</dbReference>
<evidence type="ECO:0000256" key="4">
    <source>
        <dbReference type="ARBA" id="ARBA00022614"/>
    </source>
</evidence>
<keyword evidence="10" id="KW-0325">Glycoprotein</keyword>
<evidence type="ECO:0000256" key="7">
    <source>
        <dbReference type="ARBA" id="ARBA00022989"/>
    </source>
</evidence>
<evidence type="ECO:0000256" key="1">
    <source>
        <dbReference type="ARBA" id="ARBA00004251"/>
    </source>
</evidence>
<dbReference type="SUPFAM" id="SSF52058">
    <property type="entry name" value="L domain-like"/>
    <property type="match status" value="1"/>
</dbReference>
<keyword evidence="9" id="KW-0675">Receptor</keyword>
<evidence type="ECO:0000256" key="8">
    <source>
        <dbReference type="ARBA" id="ARBA00023136"/>
    </source>
</evidence>
<keyword evidence="13" id="KW-1185">Reference proteome</keyword>
<proteinExistence type="inferred from homology"/>
<evidence type="ECO:0000313" key="13">
    <source>
        <dbReference type="Proteomes" id="UP000222542"/>
    </source>
</evidence>
<evidence type="ECO:0000256" key="10">
    <source>
        <dbReference type="ARBA" id="ARBA00023180"/>
    </source>
</evidence>
<keyword evidence="3" id="KW-1003">Cell membrane</keyword>
<dbReference type="Gene3D" id="3.80.10.10">
    <property type="entry name" value="Ribonuclease Inhibitor"/>
    <property type="match status" value="2"/>
</dbReference>
<protein>
    <recommendedName>
        <fullName evidence="14">Receptor-like protein 12</fullName>
    </recommendedName>
</protein>
<evidence type="ECO:0000256" key="2">
    <source>
        <dbReference type="ARBA" id="ARBA00009592"/>
    </source>
</evidence>
<gene>
    <name evidence="12" type="ORF">T459_35089</name>
</gene>
<organism evidence="12 13">
    <name type="scientific">Capsicum annuum</name>
    <name type="common">Capsicum pepper</name>
    <dbReference type="NCBI Taxonomy" id="4072"/>
    <lineage>
        <taxon>Eukaryota</taxon>
        <taxon>Viridiplantae</taxon>
        <taxon>Streptophyta</taxon>
        <taxon>Embryophyta</taxon>
        <taxon>Tracheophyta</taxon>
        <taxon>Spermatophyta</taxon>
        <taxon>Magnoliopsida</taxon>
        <taxon>eudicotyledons</taxon>
        <taxon>Gunneridae</taxon>
        <taxon>Pentapetalae</taxon>
        <taxon>asterids</taxon>
        <taxon>lamiids</taxon>
        <taxon>Solanales</taxon>
        <taxon>Solanaceae</taxon>
        <taxon>Solanoideae</taxon>
        <taxon>Capsiceae</taxon>
        <taxon>Capsicum</taxon>
    </lineage>
</organism>
<dbReference type="InterPro" id="IPR001611">
    <property type="entry name" value="Leu-rich_rpt"/>
</dbReference>
<evidence type="ECO:0000256" key="9">
    <source>
        <dbReference type="ARBA" id="ARBA00023170"/>
    </source>
</evidence>
<dbReference type="Pfam" id="PF13855">
    <property type="entry name" value="LRR_8"/>
    <property type="match status" value="1"/>
</dbReference>
<keyword evidence="8 11" id="KW-0472">Membrane</keyword>
<reference evidence="12 13" key="2">
    <citation type="journal article" date="2017" name="Genome Biol.">
        <title>New reference genome sequences of hot pepper reveal the massive evolution of plant disease-resistance genes by retroduplication.</title>
        <authorList>
            <person name="Kim S."/>
            <person name="Park J."/>
            <person name="Yeom S.I."/>
            <person name="Kim Y.M."/>
            <person name="Seo E."/>
            <person name="Kim K.T."/>
            <person name="Kim M.S."/>
            <person name="Lee J.M."/>
            <person name="Cheong K."/>
            <person name="Shin H.S."/>
            <person name="Kim S.B."/>
            <person name="Han K."/>
            <person name="Lee J."/>
            <person name="Park M."/>
            <person name="Lee H.A."/>
            <person name="Lee H.Y."/>
            <person name="Lee Y."/>
            <person name="Oh S."/>
            <person name="Lee J.H."/>
            <person name="Choi E."/>
            <person name="Choi E."/>
            <person name="Lee S.E."/>
            <person name="Jeon J."/>
            <person name="Kim H."/>
            <person name="Choi G."/>
            <person name="Song H."/>
            <person name="Lee J."/>
            <person name="Lee S.C."/>
            <person name="Kwon J.K."/>
            <person name="Lee H.Y."/>
            <person name="Koo N."/>
            <person name="Hong Y."/>
            <person name="Kim R.W."/>
            <person name="Kang W.H."/>
            <person name="Huh J.H."/>
            <person name="Kang B.C."/>
            <person name="Yang T.J."/>
            <person name="Lee Y.H."/>
            <person name="Bennetzen J.L."/>
            <person name="Choi D."/>
        </authorList>
    </citation>
    <scope>NUCLEOTIDE SEQUENCE [LARGE SCALE GENOMIC DNA]</scope>
    <source>
        <strain evidence="13">cv. CM334</strain>
    </source>
</reference>
<dbReference type="SMART" id="SM00369">
    <property type="entry name" value="LRR_TYP"/>
    <property type="match status" value="9"/>
</dbReference>
<comment type="subcellular location">
    <subcellularLocation>
        <location evidence="1">Cell membrane</location>
        <topology evidence="1">Single-pass type I membrane protein</topology>
    </subcellularLocation>
</comment>
<keyword evidence="6" id="KW-0677">Repeat</keyword>
<dbReference type="Gramene" id="PHT61051">
    <property type="protein sequence ID" value="PHT61051"/>
    <property type="gene ID" value="T459_35089"/>
</dbReference>
<accession>A0A2G2XUR1</accession>
<dbReference type="GO" id="GO:0006952">
    <property type="term" value="P:defense response"/>
    <property type="evidence" value="ECO:0007669"/>
    <property type="project" value="UniProtKB-ARBA"/>
</dbReference>
<dbReference type="PANTHER" id="PTHR27004">
    <property type="entry name" value="RECEPTOR-LIKE PROTEIN 12 ISOFORM X1"/>
    <property type="match status" value="1"/>
</dbReference>
<dbReference type="GO" id="GO:0051707">
    <property type="term" value="P:response to other organism"/>
    <property type="evidence" value="ECO:0007669"/>
    <property type="project" value="UniProtKB-ARBA"/>
</dbReference>
<evidence type="ECO:0008006" key="14">
    <source>
        <dbReference type="Google" id="ProtNLM"/>
    </source>
</evidence>
<dbReference type="AlphaFoldDB" id="A0A2G2XUR1"/>
<keyword evidence="5 11" id="KW-0812">Transmembrane</keyword>
<keyword evidence="7 11" id="KW-1133">Transmembrane helix</keyword>
<dbReference type="InterPro" id="IPR032675">
    <property type="entry name" value="LRR_dom_sf"/>
</dbReference>
<dbReference type="Proteomes" id="UP000222542">
    <property type="component" value="Unassembled WGS sequence"/>
</dbReference>
<dbReference type="PRINTS" id="PR00019">
    <property type="entry name" value="LEURICHRPT"/>
</dbReference>
<reference evidence="12 13" key="1">
    <citation type="journal article" date="2014" name="Nat. Genet.">
        <title>Genome sequence of the hot pepper provides insights into the evolution of pungency in Capsicum species.</title>
        <authorList>
            <person name="Kim S."/>
            <person name="Park M."/>
            <person name="Yeom S.I."/>
            <person name="Kim Y.M."/>
            <person name="Lee J.M."/>
            <person name="Lee H.A."/>
            <person name="Seo E."/>
            <person name="Choi J."/>
            <person name="Cheong K."/>
            <person name="Kim K.T."/>
            <person name="Jung K."/>
            <person name="Lee G.W."/>
            <person name="Oh S.K."/>
            <person name="Bae C."/>
            <person name="Kim S.B."/>
            <person name="Lee H.Y."/>
            <person name="Kim S.Y."/>
            <person name="Kim M.S."/>
            <person name="Kang B.C."/>
            <person name="Jo Y.D."/>
            <person name="Yang H.B."/>
            <person name="Jeong H.J."/>
            <person name="Kang W.H."/>
            <person name="Kwon J.K."/>
            <person name="Shin C."/>
            <person name="Lim J.Y."/>
            <person name="Park J.H."/>
            <person name="Huh J.H."/>
            <person name="Kim J.S."/>
            <person name="Kim B.D."/>
            <person name="Cohen O."/>
            <person name="Paran I."/>
            <person name="Suh M.C."/>
            <person name="Lee S.B."/>
            <person name="Kim Y.K."/>
            <person name="Shin Y."/>
            <person name="Noh S.J."/>
            <person name="Park J."/>
            <person name="Seo Y.S."/>
            <person name="Kwon S.Y."/>
            <person name="Kim H.A."/>
            <person name="Park J.M."/>
            <person name="Kim H.J."/>
            <person name="Choi S.B."/>
            <person name="Bosland P.W."/>
            <person name="Reeves G."/>
            <person name="Jo S.H."/>
            <person name="Lee B.W."/>
            <person name="Cho H.T."/>
            <person name="Choi H.S."/>
            <person name="Lee M.S."/>
            <person name="Yu Y."/>
            <person name="Do Choi Y."/>
            <person name="Park B.S."/>
            <person name="van Deynze A."/>
            <person name="Ashrafi H."/>
            <person name="Hill T."/>
            <person name="Kim W.T."/>
            <person name="Pai H.S."/>
            <person name="Ahn H.K."/>
            <person name="Yeam I."/>
            <person name="Giovannoni J.J."/>
            <person name="Rose J.K."/>
            <person name="Sorensen I."/>
            <person name="Lee S.J."/>
            <person name="Kim R.W."/>
            <person name="Choi I.Y."/>
            <person name="Choi B.S."/>
            <person name="Lim J.S."/>
            <person name="Lee Y.H."/>
            <person name="Choi D."/>
        </authorList>
    </citation>
    <scope>NUCLEOTIDE SEQUENCE [LARGE SCALE GENOMIC DNA]</scope>
    <source>
        <strain evidence="13">cv. CM334</strain>
    </source>
</reference>
<name>A0A2G2XUR1_CAPAN</name>
<dbReference type="PANTHER" id="PTHR27004:SF424">
    <property type="entry name" value="LEUCINE-RICH REPEAT-CONTAINING N-TERMINAL PLANT-TYPE DOMAIN-CONTAINING PROTEIN"/>
    <property type="match status" value="1"/>
</dbReference>
<evidence type="ECO:0000256" key="11">
    <source>
        <dbReference type="SAM" id="Phobius"/>
    </source>
</evidence>
<dbReference type="OMA" id="ICFLISN"/>
<dbReference type="FunFam" id="3.80.10.10:FF:000213">
    <property type="entry name" value="Tyrosine-sulfated glycopeptide receptor 1"/>
    <property type="match status" value="1"/>
</dbReference>
<dbReference type="FunFam" id="3.80.10.10:FF:000095">
    <property type="entry name" value="LRR receptor-like serine/threonine-protein kinase GSO1"/>
    <property type="match status" value="1"/>
</dbReference>
<feature type="transmembrane region" description="Helical" evidence="11">
    <location>
        <begin position="516"/>
        <end position="539"/>
    </location>
</feature>
<evidence type="ECO:0000256" key="3">
    <source>
        <dbReference type="ARBA" id="ARBA00022475"/>
    </source>
</evidence>
<evidence type="ECO:0000256" key="5">
    <source>
        <dbReference type="ARBA" id="ARBA00022692"/>
    </source>
</evidence>
<dbReference type="EMBL" id="AYRZ02000290">
    <property type="protein sequence ID" value="PHT61051.1"/>
    <property type="molecule type" value="Genomic_DNA"/>
</dbReference>
<dbReference type="SUPFAM" id="SSF52047">
    <property type="entry name" value="RNI-like"/>
    <property type="match status" value="1"/>
</dbReference>
<comment type="similarity">
    <text evidence="2">Belongs to the RLP family.</text>
</comment>
<sequence length="575" mass="64072">MLVSLVHTDFPFSSLPFLEYFELSVNPPEIGNLTNVIYLDLSMNQISGTIPPEIGKMMSLLNLSIHTNNLYGLIPKTIGELTELKVLHLYANQLSGSIPSELGNLKNLNYMALSDNQLSCPIPSVLRNLKNLHYPRLFNNQLSSPIPSELGNLKNLNELELSNNQLNGPIPSSFGNLRNLRTLLLDNNNLATEEIPSFIYLGRNNLMGAIPQCFGNMSSHLEVLDMQHNNLSSTLPTTFSIGSALGSFNLHGNELEGKIPRSLENCKLLEVVDFGDNLLNDTFPMWLNKLHGPIRTLGSENMYPELRLLDLSFNAFTGNLPTSLFQHLRAMRKIDPSKKAPSDERYGYYENSIAVVTKGLEHEVVRILFLYTTIDFSNNKFEGHIPSIIGDLIALRILNLSHNGLQGHIPRSLGCLSSVESLDLSGNHLVGEIPAQFASLTSLEVLNLSNNHLEGCIPQGNQFHTFENNSYEGNDGLCGFPLSKGCGNDGDDSISEETYAGPALDEESNSKFLNDFWKAALMGYGTGLCIVLPIICFLISNGNMKWLERIVEKLEHKIMMARRKKQRRQTYRYSS</sequence>
<comment type="caution">
    <text evidence="12">The sequence shown here is derived from an EMBL/GenBank/DDBJ whole genome shotgun (WGS) entry which is preliminary data.</text>
</comment>
<dbReference type="STRING" id="4072.A0A2G2XUR1"/>
<dbReference type="Pfam" id="PF00560">
    <property type="entry name" value="LRR_1"/>
    <property type="match status" value="7"/>
</dbReference>